<gene>
    <name evidence="2" type="ORF">PSH88_19445</name>
</gene>
<feature type="region of interest" description="Disordered" evidence="1">
    <location>
        <begin position="102"/>
        <end position="149"/>
    </location>
</feature>
<feature type="compositionally biased region" description="Polar residues" evidence="1">
    <location>
        <begin position="102"/>
        <end position="119"/>
    </location>
</feature>
<dbReference type="GO" id="GO:0016829">
    <property type="term" value="F:lyase activity"/>
    <property type="evidence" value="ECO:0007669"/>
    <property type="project" value="UniProtKB-KW"/>
</dbReference>
<keyword evidence="3" id="KW-1185">Reference proteome</keyword>
<evidence type="ECO:0000256" key="1">
    <source>
        <dbReference type="SAM" id="MobiDB-lite"/>
    </source>
</evidence>
<dbReference type="EMBL" id="CP117430">
    <property type="protein sequence ID" value="WLI16495.1"/>
    <property type="molecule type" value="Genomic_DNA"/>
</dbReference>
<protein>
    <submittedName>
        <fullName evidence="2">Heparin lyase I family protein</fullName>
    </submittedName>
</protein>
<accession>A0ABY9GMR4</accession>
<evidence type="ECO:0000313" key="3">
    <source>
        <dbReference type="Proteomes" id="UP001230768"/>
    </source>
</evidence>
<proteinExistence type="predicted"/>
<sequence>MNSIDPVRMHADNLPLHPPLCSAQADMRLRQPWGGAAQGADSPVSFIRNPRASHVDFSGRSNDPHAHTCCPGGKAQSEPLAQFIALIVDFIKRLQAIMSDAGTSQTDSFGETGRRQASCNERAPTQDPTQESVRPGTNRTGGGGNVPSASPVLGHQLSVQKSPQDVIAMANDPERGEVIKVGFNKGHYTQNSTSPRAEIKSETLLQEGQPYRFTFGMKREADNDGTFFQVLDHNNAKPSPRAWMATKDGQYQLHLKTSDASNAPSKVFNIGQPGDASKDVGKWTDFQIDFKRDIDDGSISVTKNGQDIFDKSGISTMFDTRSDNAYAKFGQYRNEGDRTPAVSYFSGFNIASPLRQ</sequence>
<organism evidence="2 3">
    <name type="scientific">Pseudomonas wuhanensis</name>
    <dbReference type="NCBI Taxonomy" id="2954098"/>
    <lineage>
        <taxon>Bacteria</taxon>
        <taxon>Pseudomonadati</taxon>
        <taxon>Pseudomonadota</taxon>
        <taxon>Gammaproteobacteria</taxon>
        <taxon>Pseudomonadales</taxon>
        <taxon>Pseudomonadaceae</taxon>
        <taxon>Pseudomonas</taxon>
    </lineage>
</organism>
<reference evidence="2 3" key="1">
    <citation type="submission" date="2023-02" db="EMBL/GenBank/DDBJ databases">
        <title>Evolution of Hrp T3SS in non-pathogenic Pseudomonas fluorescens.</title>
        <authorList>
            <person name="Liao K."/>
            <person name="Wei H."/>
            <person name="Gu Y."/>
        </authorList>
    </citation>
    <scope>NUCLEOTIDE SEQUENCE [LARGE SCALE GENOMIC DNA]</scope>
    <source>
        <strain evidence="2 3">FP607</strain>
    </source>
</reference>
<dbReference type="Pfam" id="PF14099">
    <property type="entry name" value="Polysacc_lyase"/>
    <property type="match status" value="1"/>
</dbReference>
<name>A0ABY9GMR4_9PSED</name>
<dbReference type="InterPro" id="IPR025975">
    <property type="entry name" value="Polysacc_lyase"/>
</dbReference>
<evidence type="ECO:0000313" key="2">
    <source>
        <dbReference type="EMBL" id="WLI16495.1"/>
    </source>
</evidence>
<dbReference type="Proteomes" id="UP001230768">
    <property type="component" value="Chromosome"/>
</dbReference>
<dbReference type="RefSeq" id="WP_305422145.1">
    <property type="nucleotide sequence ID" value="NZ_CP117430.1"/>
</dbReference>
<dbReference type="Gene3D" id="2.60.120.200">
    <property type="match status" value="1"/>
</dbReference>
<keyword evidence="2" id="KW-0456">Lyase</keyword>